<dbReference type="PANTHER" id="PTHR30572:SF4">
    <property type="entry name" value="ABC TRANSPORTER PERMEASE YTRF"/>
    <property type="match status" value="1"/>
</dbReference>
<dbReference type="Pfam" id="PF12704">
    <property type="entry name" value="MacB_PCD"/>
    <property type="match status" value="1"/>
</dbReference>
<keyword evidence="4 7" id="KW-1133">Transmembrane helix</keyword>
<gene>
    <name evidence="10" type="ORF">HMPREF0658_1850</name>
</gene>
<evidence type="ECO:0000256" key="5">
    <source>
        <dbReference type="ARBA" id="ARBA00023136"/>
    </source>
</evidence>
<feature type="domain" description="MacB-like periplasmic core" evidence="9">
    <location>
        <begin position="31"/>
        <end position="253"/>
    </location>
</feature>
<evidence type="ECO:0000256" key="6">
    <source>
        <dbReference type="ARBA" id="ARBA00038076"/>
    </source>
</evidence>
<dbReference type="HOGENOM" id="CLU_000604_8_0_10"/>
<comment type="subcellular location">
    <subcellularLocation>
        <location evidence="1">Cell membrane</location>
        <topology evidence="1">Multi-pass membrane protein</topology>
    </subcellularLocation>
</comment>
<dbReference type="Pfam" id="PF02687">
    <property type="entry name" value="FtsX"/>
    <property type="match status" value="1"/>
</dbReference>
<keyword evidence="11" id="KW-1185">Reference proteome</keyword>
<evidence type="ECO:0000256" key="2">
    <source>
        <dbReference type="ARBA" id="ARBA00022475"/>
    </source>
</evidence>
<keyword evidence="2" id="KW-1003">Cell membrane</keyword>
<feature type="domain" description="ABC3 transporter permease C-terminal" evidence="8">
    <location>
        <begin position="297"/>
        <end position="416"/>
    </location>
</feature>
<organism evidence="10 11">
    <name type="scientific">Hoylesella marshii DSM 16973 = JCM 13450</name>
    <dbReference type="NCBI Taxonomy" id="862515"/>
    <lineage>
        <taxon>Bacteria</taxon>
        <taxon>Pseudomonadati</taxon>
        <taxon>Bacteroidota</taxon>
        <taxon>Bacteroidia</taxon>
        <taxon>Bacteroidales</taxon>
        <taxon>Prevotellaceae</taxon>
        <taxon>Hoylesella</taxon>
    </lineage>
</organism>
<evidence type="ECO:0000256" key="4">
    <source>
        <dbReference type="ARBA" id="ARBA00022989"/>
    </source>
</evidence>
<accession>E0NUJ5</accession>
<dbReference type="EMBL" id="AEEI01000052">
    <property type="protein sequence ID" value="EFM01286.1"/>
    <property type="molecule type" value="Genomic_DNA"/>
</dbReference>
<feature type="transmembrane region" description="Helical" evidence="7">
    <location>
        <begin position="386"/>
        <end position="406"/>
    </location>
</feature>
<dbReference type="eggNOG" id="COG0577">
    <property type="taxonomic scope" value="Bacteria"/>
</dbReference>
<dbReference type="Proteomes" id="UP000004394">
    <property type="component" value="Unassembled WGS sequence"/>
</dbReference>
<evidence type="ECO:0000259" key="8">
    <source>
        <dbReference type="Pfam" id="PF02687"/>
    </source>
</evidence>
<dbReference type="InterPro" id="IPR003838">
    <property type="entry name" value="ABC3_permease_C"/>
</dbReference>
<feature type="transmembrane region" description="Helical" evidence="7">
    <location>
        <begin position="32"/>
        <end position="52"/>
    </location>
</feature>
<evidence type="ECO:0000256" key="1">
    <source>
        <dbReference type="ARBA" id="ARBA00004651"/>
    </source>
</evidence>
<evidence type="ECO:0000256" key="7">
    <source>
        <dbReference type="SAM" id="Phobius"/>
    </source>
</evidence>
<reference evidence="10" key="1">
    <citation type="submission" date="2010-07" db="EMBL/GenBank/DDBJ databases">
        <authorList>
            <person name="Muzny D."/>
            <person name="Qin X."/>
            <person name="Deng J."/>
            <person name="Jiang H."/>
            <person name="Liu Y."/>
            <person name="Qu J."/>
            <person name="Song X.-Z."/>
            <person name="Zhang L."/>
            <person name="Thornton R."/>
            <person name="Coyle M."/>
            <person name="Francisco L."/>
            <person name="Jackson L."/>
            <person name="Javaid M."/>
            <person name="Korchina V."/>
            <person name="Kovar C."/>
            <person name="Mata R."/>
            <person name="Mathew T."/>
            <person name="Ngo R."/>
            <person name="Nguyen L."/>
            <person name="Nguyen N."/>
            <person name="Okwuonu G."/>
            <person name="Ongeri F."/>
            <person name="Pham C."/>
            <person name="Simmons D."/>
            <person name="Wilczek-Boney K."/>
            <person name="Hale W."/>
            <person name="Jakkamsetti A."/>
            <person name="Pham P."/>
            <person name="Ruth R."/>
            <person name="San Lucas F."/>
            <person name="Warren J."/>
            <person name="Zhang J."/>
            <person name="Zhao Z."/>
            <person name="Zhou C."/>
            <person name="Zhu D."/>
            <person name="Lee S."/>
            <person name="Bess C."/>
            <person name="Blankenburg K."/>
            <person name="Forbes L."/>
            <person name="Fu Q."/>
            <person name="Gubbala S."/>
            <person name="Hirani K."/>
            <person name="Jayaseelan J.C."/>
            <person name="Lara F."/>
            <person name="Munidasa M."/>
            <person name="Palculict T."/>
            <person name="Patil S."/>
            <person name="Pu L.-L."/>
            <person name="Saada N."/>
            <person name="Tang L."/>
            <person name="Weissenberger G."/>
            <person name="Zhu Y."/>
            <person name="Hemphill L."/>
            <person name="Shang Y."/>
            <person name="Youmans B."/>
            <person name="Ayvaz T."/>
            <person name="Ross M."/>
            <person name="Santibanez J."/>
            <person name="Aqrawi P."/>
            <person name="Gross S."/>
            <person name="Joshi V."/>
            <person name="Fowler G."/>
            <person name="Nazareth L."/>
            <person name="Reid J."/>
            <person name="Worley K."/>
            <person name="Petrosino J."/>
            <person name="Highlander S."/>
            <person name="Gibbs R."/>
        </authorList>
    </citation>
    <scope>NUCLEOTIDE SEQUENCE [LARGE SCALE GENOMIC DNA]</scope>
    <source>
        <strain evidence="10">DSM 16973</strain>
    </source>
</reference>
<dbReference type="InterPro" id="IPR050250">
    <property type="entry name" value="Macrolide_Exporter_MacB"/>
</dbReference>
<dbReference type="GO" id="GO:0005886">
    <property type="term" value="C:plasma membrane"/>
    <property type="evidence" value="ECO:0007669"/>
    <property type="project" value="UniProtKB-SubCell"/>
</dbReference>
<dbReference type="STRING" id="862515.HMPREF0658_1850"/>
<evidence type="ECO:0000313" key="11">
    <source>
        <dbReference type="Proteomes" id="UP000004394"/>
    </source>
</evidence>
<protein>
    <submittedName>
        <fullName evidence="10">Efflux ABC transporter, permease protein</fullName>
    </submittedName>
</protein>
<dbReference type="GO" id="GO:0022857">
    <property type="term" value="F:transmembrane transporter activity"/>
    <property type="evidence" value="ECO:0007669"/>
    <property type="project" value="TreeGrafter"/>
</dbReference>
<keyword evidence="3 7" id="KW-0812">Transmembrane</keyword>
<comment type="similarity">
    <text evidence="6">Belongs to the ABC-4 integral membrane protein family.</text>
</comment>
<dbReference type="InterPro" id="IPR025857">
    <property type="entry name" value="MacB_PCD"/>
</dbReference>
<feature type="transmembrane region" description="Helical" evidence="7">
    <location>
        <begin position="338"/>
        <end position="366"/>
    </location>
</feature>
<comment type="caution">
    <text evidence="10">The sequence shown here is derived from an EMBL/GenBank/DDBJ whole genome shotgun (WGS) entry which is preliminary data.</text>
</comment>
<evidence type="ECO:0000259" key="9">
    <source>
        <dbReference type="Pfam" id="PF12704"/>
    </source>
</evidence>
<name>E0NUJ5_9BACT</name>
<evidence type="ECO:0000256" key="3">
    <source>
        <dbReference type="ARBA" id="ARBA00022692"/>
    </source>
</evidence>
<evidence type="ECO:0000313" key="10">
    <source>
        <dbReference type="EMBL" id="EFM01286.1"/>
    </source>
</evidence>
<dbReference type="AlphaFoldDB" id="E0NUJ5"/>
<sequence length="423" mass="46673">MPTEKESNKMRIDIDRYREILDTLSRNKSRSFLTGFGVFWGVFMLVALVGGGNGLKELLSNTFQGFATNSAMIWERPTTKSYKGFRKGRTWSMVYSDVARLKEQVPELDVVTPVLPNWDRTAAFNDKKETCNIKGLLPSYQLVEAPRMFYGRYLNDMDMQQKRKVCVLGKKVYKTLFPGGGDPCGQMIRVDSTYYNIVGVDYSEGNMNIDGSAQEAITIPLPVMQQVYHKGDTVHLICVTAKPGVVMSKISPHMREVIARAHIVDPTDEKSIMVFNSEVLFGMLDSLFDGVNFLIWLVGLGTLFAGAIGVSNIMMVTVRERTSEIGIRRAIGATPRMILGQIISESMVLTAVAGMSGILFAVIILQLLEMGNTSDGIVSAHFQVKFWTALGALALLGLLGSLAGLAPALRAMSIKPVDAMRDE</sequence>
<feature type="transmembrane region" description="Helical" evidence="7">
    <location>
        <begin position="293"/>
        <end position="318"/>
    </location>
</feature>
<dbReference type="BioCyc" id="PMAR862515-HMP:GMOO-1876-MONOMER"/>
<proteinExistence type="inferred from homology"/>
<keyword evidence="5 7" id="KW-0472">Membrane</keyword>
<dbReference type="PANTHER" id="PTHR30572">
    <property type="entry name" value="MEMBRANE COMPONENT OF TRANSPORTER-RELATED"/>
    <property type="match status" value="1"/>
</dbReference>